<evidence type="ECO:0000256" key="7">
    <source>
        <dbReference type="ARBA" id="ARBA00023002"/>
    </source>
</evidence>
<dbReference type="InterPro" id="IPR050665">
    <property type="entry name" value="Cytochrome_P450_Monooxygen"/>
</dbReference>
<comment type="similarity">
    <text evidence="2">Belongs to the cytochrome P450 family.</text>
</comment>
<sequence>MKFLGLSFVALLIGLSLFLMLMILITLVWWVIPNQKLHKLKKCGFEGPPPSFPLGNIKDMKRKKSNIIIITTTTISSSSSNLSYGKVFIYWLGTEPFLYIAEAEFLKKMSREVEAKAWGKPYYFRKDRYSMFGEGLVMTESNQWVLHCHVIAPAFNPLKFKAMANMMVESTRKMIERWISQINYGNPEIDVEREIIWKEPKTLETKKIGGEIDKLLITIINERMQSGKSKEDLLGHLLQENHQVVNGEEKNKFSMRELIDECKTFFISGYEITSLSIIWSLLLLAMHEDWQNQLRDEIKEVMGNNGDFGVNVNLLNGLKKIDLIAMYCDATLRRSDANEFKPERFMDDENHGCNHQMGYLPFGFVGRMCVGRNLSFMEYKIVLTRLLSRFRFKVSSSYHHSPTIMLSLGPIHRISLIVQPL</sequence>
<reference evidence="13 14" key="1">
    <citation type="submission" date="2019-01" db="EMBL/GenBank/DDBJ databases">
        <title>Sequencing of cultivated peanut Arachis hypogaea provides insights into genome evolution and oil improvement.</title>
        <authorList>
            <person name="Chen X."/>
        </authorList>
    </citation>
    <scope>NUCLEOTIDE SEQUENCE [LARGE SCALE GENOMIC DNA]</scope>
    <source>
        <strain evidence="14">cv. Fuhuasheng</strain>
        <tissue evidence="13">Leaves</tissue>
    </source>
</reference>
<organism evidence="13 14">
    <name type="scientific">Arachis hypogaea</name>
    <name type="common">Peanut</name>
    <dbReference type="NCBI Taxonomy" id="3818"/>
    <lineage>
        <taxon>Eukaryota</taxon>
        <taxon>Viridiplantae</taxon>
        <taxon>Streptophyta</taxon>
        <taxon>Embryophyta</taxon>
        <taxon>Tracheophyta</taxon>
        <taxon>Spermatophyta</taxon>
        <taxon>Magnoliopsida</taxon>
        <taxon>eudicotyledons</taxon>
        <taxon>Gunneridae</taxon>
        <taxon>Pentapetalae</taxon>
        <taxon>rosids</taxon>
        <taxon>fabids</taxon>
        <taxon>Fabales</taxon>
        <taxon>Fabaceae</taxon>
        <taxon>Papilionoideae</taxon>
        <taxon>50 kb inversion clade</taxon>
        <taxon>dalbergioids sensu lato</taxon>
        <taxon>Dalbergieae</taxon>
        <taxon>Pterocarpus clade</taxon>
        <taxon>Arachis</taxon>
    </lineage>
</organism>
<dbReference type="GO" id="GO:0016020">
    <property type="term" value="C:membrane"/>
    <property type="evidence" value="ECO:0007669"/>
    <property type="project" value="UniProtKB-SubCell"/>
</dbReference>
<keyword evidence="10 12" id="KW-0472">Membrane</keyword>
<dbReference type="PRINTS" id="PR00463">
    <property type="entry name" value="EP450I"/>
</dbReference>
<protein>
    <recommendedName>
        <fullName evidence="15">Cytochrome P450</fullName>
    </recommendedName>
</protein>
<dbReference type="PANTHER" id="PTHR24282:SF149">
    <property type="entry name" value="CYTOCHROME P450 FAMILY 72 PROTEIN"/>
    <property type="match status" value="1"/>
</dbReference>
<keyword evidence="5 11" id="KW-0479">Metal-binding</keyword>
<dbReference type="InterPro" id="IPR001128">
    <property type="entry name" value="Cyt_P450"/>
</dbReference>
<dbReference type="STRING" id="3818.A0A445CZ74"/>
<dbReference type="InterPro" id="IPR036396">
    <property type="entry name" value="Cyt_P450_sf"/>
</dbReference>
<comment type="caution">
    <text evidence="13">The sequence shown here is derived from an EMBL/GenBank/DDBJ whole genome shotgun (WGS) entry which is preliminary data.</text>
</comment>
<proteinExistence type="inferred from homology"/>
<evidence type="ECO:0000256" key="1">
    <source>
        <dbReference type="ARBA" id="ARBA00004167"/>
    </source>
</evidence>
<gene>
    <name evidence="13" type="ORF">Ahy_A05g021960</name>
</gene>
<dbReference type="Pfam" id="PF00067">
    <property type="entry name" value="p450"/>
    <property type="match status" value="3"/>
</dbReference>
<evidence type="ECO:0000256" key="5">
    <source>
        <dbReference type="ARBA" id="ARBA00022723"/>
    </source>
</evidence>
<feature type="binding site" description="axial binding residue" evidence="11">
    <location>
        <position position="369"/>
    </location>
    <ligand>
        <name>heme</name>
        <dbReference type="ChEBI" id="CHEBI:30413"/>
    </ligand>
    <ligandPart>
        <name>Fe</name>
        <dbReference type="ChEBI" id="CHEBI:18248"/>
    </ligandPart>
</feature>
<dbReference type="GO" id="GO:0016705">
    <property type="term" value="F:oxidoreductase activity, acting on paired donors, with incorporation or reduction of molecular oxygen"/>
    <property type="evidence" value="ECO:0007669"/>
    <property type="project" value="InterPro"/>
</dbReference>
<evidence type="ECO:0000256" key="4">
    <source>
        <dbReference type="ARBA" id="ARBA00022692"/>
    </source>
</evidence>
<evidence type="ECO:0000256" key="11">
    <source>
        <dbReference type="PIRSR" id="PIRSR602401-1"/>
    </source>
</evidence>
<dbReference type="Proteomes" id="UP000289738">
    <property type="component" value="Chromosome A05"/>
</dbReference>
<dbReference type="GO" id="GO:0005506">
    <property type="term" value="F:iron ion binding"/>
    <property type="evidence" value="ECO:0007669"/>
    <property type="project" value="InterPro"/>
</dbReference>
<evidence type="ECO:0000256" key="8">
    <source>
        <dbReference type="ARBA" id="ARBA00023004"/>
    </source>
</evidence>
<evidence type="ECO:0000256" key="10">
    <source>
        <dbReference type="ARBA" id="ARBA00023136"/>
    </source>
</evidence>
<dbReference type="InterPro" id="IPR002401">
    <property type="entry name" value="Cyt_P450_E_grp-I"/>
</dbReference>
<evidence type="ECO:0000256" key="9">
    <source>
        <dbReference type="ARBA" id="ARBA00023033"/>
    </source>
</evidence>
<evidence type="ECO:0000313" key="14">
    <source>
        <dbReference type="Proteomes" id="UP000289738"/>
    </source>
</evidence>
<keyword evidence="7" id="KW-0560">Oxidoreductase</keyword>
<dbReference type="PANTHER" id="PTHR24282">
    <property type="entry name" value="CYTOCHROME P450 FAMILY MEMBER"/>
    <property type="match status" value="1"/>
</dbReference>
<dbReference type="GO" id="GO:0020037">
    <property type="term" value="F:heme binding"/>
    <property type="evidence" value="ECO:0007669"/>
    <property type="project" value="InterPro"/>
</dbReference>
<evidence type="ECO:0000256" key="3">
    <source>
        <dbReference type="ARBA" id="ARBA00022617"/>
    </source>
</evidence>
<comment type="subcellular location">
    <subcellularLocation>
        <location evidence="1">Membrane</location>
        <topology evidence="1">Single-pass membrane protein</topology>
    </subcellularLocation>
</comment>
<name>A0A445CZ74_ARAHY</name>
<keyword evidence="14" id="KW-1185">Reference proteome</keyword>
<dbReference type="SUPFAM" id="SSF48264">
    <property type="entry name" value="Cytochrome P450"/>
    <property type="match status" value="1"/>
</dbReference>
<dbReference type="AlphaFoldDB" id="A0A445CZ74"/>
<accession>A0A445CZ74</accession>
<keyword evidence="9" id="KW-0503">Monooxygenase</keyword>
<dbReference type="GO" id="GO:0004497">
    <property type="term" value="F:monooxygenase activity"/>
    <property type="evidence" value="ECO:0007669"/>
    <property type="project" value="UniProtKB-KW"/>
</dbReference>
<evidence type="ECO:0008006" key="15">
    <source>
        <dbReference type="Google" id="ProtNLM"/>
    </source>
</evidence>
<dbReference type="PRINTS" id="PR00385">
    <property type="entry name" value="P450"/>
</dbReference>
<keyword evidence="3 11" id="KW-0349">Heme</keyword>
<evidence type="ECO:0000256" key="2">
    <source>
        <dbReference type="ARBA" id="ARBA00010617"/>
    </source>
</evidence>
<keyword evidence="8 11" id="KW-0408">Iron</keyword>
<evidence type="ECO:0000256" key="12">
    <source>
        <dbReference type="SAM" id="Phobius"/>
    </source>
</evidence>
<keyword evidence="6 12" id="KW-1133">Transmembrane helix</keyword>
<evidence type="ECO:0000313" key="13">
    <source>
        <dbReference type="EMBL" id="RYR56205.1"/>
    </source>
</evidence>
<dbReference type="Gene3D" id="1.10.630.10">
    <property type="entry name" value="Cytochrome P450"/>
    <property type="match status" value="3"/>
</dbReference>
<evidence type="ECO:0000256" key="6">
    <source>
        <dbReference type="ARBA" id="ARBA00022989"/>
    </source>
</evidence>
<comment type="cofactor">
    <cofactor evidence="11">
        <name>heme</name>
        <dbReference type="ChEBI" id="CHEBI:30413"/>
    </cofactor>
</comment>
<feature type="transmembrane region" description="Helical" evidence="12">
    <location>
        <begin position="6"/>
        <end position="32"/>
    </location>
</feature>
<keyword evidence="4 12" id="KW-0812">Transmembrane</keyword>
<dbReference type="EMBL" id="SDMP01000005">
    <property type="protein sequence ID" value="RYR56205.1"/>
    <property type="molecule type" value="Genomic_DNA"/>
</dbReference>